<dbReference type="EMBL" id="JBHTAI010000003">
    <property type="protein sequence ID" value="MFC7148070.1"/>
    <property type="molecule type" value="Genomic_DNA"/>
</dbReference>
<dbReference type="RefSeq" id="WP_378047407.1">
    <property type="nucleotide sequence ID" value="NZ_JBHMDN010000013.1"/>
</dbReference>
<accession>A0ABW2F4E0</accession>
<evidence type="ECO:0000313" key="1">
    <source>
        <dbReference type="EMBL" id="MFC7148070.1"/>
    </source>
</evidence>
<dbReference type="Proteomes" id="UP001596378">
    <property type="component" value="Unassembled WGS sequence"/>
</dbReference>
<sequence>MNNPLESIRWTEGTAALEKLLEEAGAAAVRGMNQGFEAEVTRIDADRGSFVLKIWSKDSRPDVGCCGF</sequence>
<evidence type="ECO:0000313" key="2">
    <source>
        <dbReference type="Proteomes" id="UP001596378"/>
    </source>
</evidence>
<protein>
    <submittedName>
        <fullName evidence="1">Uncharacterized protein</fullName>
    </submittedName>
</protein>
<gene>
    <name evidence="1" type="ORF">ACFQMJ_05925</name>
</gene>
<name>A0ABW2F4E0_9BACL</name>
<organism evidence="1 2">
    <name type="scientific">Cohnella cellulosilytica</name>
    <dbReference type="NCBI Taxonomy" id="986710"/>
    <lineage>
        <taxon>Bacteria</taxon>
        <taxon>Bacillati</taxon>
        <taxon>Bacillota</taxon>
        <taxon>Bacilli</taxon>
        <taxon>Bacillales</taxon>
        <taxon>Paenibacillaceae</taxon>
        <taxon>Cohnella</taxon>
    </lineage>
</organism>
<keyword evidence="2" id="KW-1185">Reference proteome</keyword>
<comment type="caution">
    <text evidence="1">The sequence shown here is derived from an EMBL/GenBank/DDBJ whole genome shotgun (WGS) entry which is preliminary data.</text>
</comment>
<reference evidence="2" key="1">
    <citation type="journal article" date="2019" name="Int. J. Syst. Evol. Microbiol.">
        <title>The Global Catalogue of Microorganisms (GCM) 10K type strain sequencing project: providing services to taxonomists for standard genome sequencing and annotation.</title>
        <authorList>
            <consortium name="The Broad Institute Genomics Platform"/>
            <consortium name="The Broad Institute Genome Sequencing Center for Infectious Disease"/>
            <person name="Wu L."/>
            <person name="Ma J."/>
        </authorList>
    </citation>
    <scope>NUCLEOTIDE SEQUENCE [LARGE SCALE GENOMIC DNA]</scope>
    <source>
        <strain evidence="2">KCTC 12907</strain>
    </source>
</reference>
<proteinExistence type="predicted"/>